<dbReference type="GO" id="GO:0005524">
    <property type="term" value="F:ATP binding"/>
    <property type="evidence" value="ECO:0007669"/>
    <property type="project" value="UniProtKB-KW"/>
</dbReference>
<keyword evidence="4 7" id="KW-0067">ATP-binding</keyword>
<dbReference type="Gene3D" id="3.90.1300.10">
    <property type="entry name" value="Amidase signature (AS) domain"/>
    <property type="match status" value="1"/>
</dbReference>
<evidence type="ECO:0000256" key="2">
    <source>
        <dbReference type="ARBA" id="ARBA00022598"/>
    </source>
</evidence>
<evidence type="ECO:0000256" key="1">
    <source>
        <dbReference type="ARBA" id="ARBA00008069"/>
    </source>
</evidence>
<dbReference type="AlphaFoldDB" id="A0A1X6NSL7"/>
<comment type="catalytic activity">
    <reaction evidence="6 7">
        <text>L-glutamyl-tRNA(Gln) + L-glutamine + ATP + H2O = L-glutaminyl-tRNA(Gln) + L-glutamate + ADP + phosphate + H(+)</text>
        <dbReference type="Rhea" id="RHEA:17521"/>
        <dbReference type="Rhea" id="RHEA-COMP:9681"/>
        <dbReference type="Rhea" id="RHEA-COMP:9684"/>
        <dbReference type="ChEBI" id="CHEBI:15377"/>
        <dbReference type="ChEBI" id="CHEBI:15378"/>
        <dbReference type="ChEBI" id="CHEBI:29985"/>
        <dbReference type="ChEBI" id="CHEBI:30616"/>
        <dbReference type="ChEBI" id="CHEBI:43474"/>
        <dbReference type="ChEBI" id="CHEBI:58359"/>
        <dbReference type="ChEBI" id="CHEBI:78520"/>
        <dbReference type="ChEBI" id="CHEBI:78521"/>
        <dbReference type="ChEBI" id="CHEBI:456216"/>
        <dbReference type="EC" id="6.3.5.7"/>
    </reaction>
</comment>
<dbReference type="EC" id="6.3.5.7" evidence="7"/>
<comment type="subunit">
    <text evidence="7">Subunit of the heterotrimeric GatCAB amidotransferase (AdT) complex, composed of A, B and C subunits.</text>
</comment>
<keyword evidence="3 7" id="KW-0547">Nucleotide-binding</keyword>
<sequence length="568" mass="54960">MASRSPLAYAALLPRHLPLAADPAGASPFCRRLAGPPPPRPPPPPPRRRAPATLRATAAAADPPSAASMAAAVRSGAVTAEALTVAALRRLTAAEPTLHAFLTVDADGALAAARAVDAAVAAGRPVGPLAGVPLAVKDNLCTAGIPTTAASACLANHVPAYTATAVARAVAAGAVVLGKTNMDEFGMGSSTERSAFGPTANPWDTARVPGGSSGGSAAAVAAGVTPLALGTDTGGSVRQPAAHCGVTGYKPSYGRVSRHGLLAYASSLDTVGVLAASVADAALLARVMAGPDAFDATAVGDAVPDYTAALAAVDAAAGGAPPLAGLTVGVVTDERVAVDAAAAGAVAAAVATLRSLGAATRPVALPRLPSAVAAYYVLAPAEASANLARYDGLRYGDRGAAAGAGTVGELVAGTRGGGLGAETRRRILLGTYALSAGYHDALYGRGAGGGGGGFPRRLGGGVDVLVSPVAPAAAPRLGAGDASPTAVYAADALTVPPSLAGLPAVAVPAGVCAATGMPVGVQFVGPAMADALVLRVAHAFQGATDWHRRRPPLADEVAAAASAAAAVA</sequence>
<dbReference type="GO" id="GO:0070681">
    <property type="term" value="P:glutaminyl-tRNAGln biosynthesis via transamidation"/>
    <property type="evidence" value="ECO:0007669"/>
    <property type="project" value="UniProtKB-UniRule"/>
</dbReference>
<accession>A0A1X6NSL7</accession>
<evidence type="ECO:0000313" key="11">
    <source>
        <dbReference type="Proteomes" id="UP000218209"/>
    </source>
</evidence>
<dbReference type="InterPro" id="IPR023631">
    <property type="entry name" value="Amidase_dom"/>
</dbReference>
<dbReference type="SUPFAM" id="SSF75304">
    <property type="entry name" value="Amidase signature (AS) enzymes"/>
    <property type="match status" value="1"/>
</dbReference>
<feature type="active site" description="Charge relay system" evidence="7">
    <location>
        <position position="137"/>
    </location>
</feature>
<evidence type="ECO:0000256" key="4">
    <source>
        <dbReference type="ARBA" id="ARBA00022840"/>
    </source>
</evidence>
<dbReference type="GO" id="GO:0030956">
    <property type="term" value="C:glutamyl-tRNA(Gln) amidotransferase complex"/>
    <property type="evidence" value="ECO:0007669"/>
    <property type="project" value="UniProtKB-UniRule"/>
</dbReference>
<gene>
    <name evidence="10" type="ORF">BU14_0545s0002</name>
</gene>
<name>A0A1X6NSL7_PORUM</name>
<dbReference type="InterPro" id="IPR036928">
    <property type="entry name" value="AS_sf"/>
</dbReference>
<dbReference type="HAMAP" id="MF_00120">
    <property type="entry name" value="GatA"/>
    <property type="match status" value="1"/>
</dbReference>
<dbReference type="GO" id="GO:0005739">
    <property type="term" value="C:mitochondrion"/>
    <property type="evidence" value="ECO:0007669"/>
    <property type="project" value="UniProtKB-SubCell"/>
</dbReference>
<dbReference type="PANTHER" id="PTHR11895">
    <property type="entry name" value="TRANSAMIDASE"/>
    <property type="match status" value="1"/>
</dbReference>
<feature type="active site" description="Charge relay system" evidence="7">
    <location>
        <position position="212"/>
    </location>
</feature>
<feature type="domain" description="Amidase" evidence="9">
    <location>
        <begin position="83"/>
        <end position="534"/>
    </location>
</feature>
<keyword evidence="5 7" id="KW-0648">Protein biosynthesis</keyword>
<evidence type="ECO:0000256" key="5">
    <source>
        <dbReference type="ARBA" id="ARBA00022917"/>
    </source>
</evidence>
<proteinExistence type="inferred from homology"/>
<keyword evidence="11" id="KW-1185">Reference proteome</keyword>
<dbReference type="OrthoDB" id="421993at2759"/>
<evidence type="ECO:0000256" key="8">
    <source>
        <dbReference type="SAM" id="MobiDB-lite"/>
    </source>
</evidence>
<dbReference type="EMBL" id="KV919141">
    <property type="protein sequence ID" value="OSX71373.1"/>
    <property type="molecule type" value="Genomic_DNA"/>
</dbReference>
<comment type="similarity">
    <text evidence="1 7">Belongs to the amidase family. GatA subfamily.</text>
</comment>
<feature type="active site" description="Acyl-ester intermediate" evidence="7">
    <location>
        <position position="236"/>
    </location>
</feature>
<keyword evidence="7" id="KW-0496">Mitochondrion</keyword>
<dbReference type="Proteomes" id="UP000218209">
    <property type="component" value="Unassembled WGS sequence"/>
</dbReference>
<dbReference type="GO" id="GO:0050567">
    <property type="term" value="F:glutaminyl-tRNA synthase (glutamine-hydrolyzing) activity"/>
    <property type="evidence" value="ECO:0007669"/>
    <property type="project" value="UniProtKB-UniRule"/>
</dbReference>
<protein>
    <recommendedName>
        <fullName evidence="7">Glutamyl-tRNA(Gln) amidotransferase subunit A, mitochondrial</fullName>
        <shortName evidence="7">Glu-AdT subunit A</shortName>
        <ecNumber evidence="7">6.3.5.7</ecNumber>
    </recommendedName>
</protein>
<keyword evidence="2 7" id="KW-0436">Ligase</keyword>
<evidence type="ECO:0000256" key="7">
    <source>
        <dbReference type="HAMAP-Rule" id="MF_03150"/>
    </source>
</evidence>
<organism evidence="10 11">
    <name type="scientific">Porphyra umbilicalis</name>
    <name type="common">Purple laver</name>
    <name type="synonym">Red alga</name>
    <dbReference type="NCBI Taxonomy" id="2786"/>
    <lineage>
        <taxon>Eukaryota</taxon>
        <taxon>Rhodophyta</taxon>
        <taxon>Bangiophyceae</taxon>
        <taxon>Bangiales</taxon>
        <taxon>Bangiaceae</taxon>
        <taxon>Porphyra</taxon>
    </lineage>
</organism>
<reference evidence="10 11" key="1">
    <citation type="submission" date="2017-03" db="EMBL/GenBank/DDBJ databases">
        <title>WGS assembly of Porphyra umbilicalis.</title>
        <authorList>
            <person name="Brawley S.H."/>
            <person name="Blouin N.A."/>
            <person name="Ficko-Blean E."/>
            <person name="Wheeler G.L."/>
            <person name="Lohr M."/>
            <person name="Goodson H.V."/>
            <person name="Jenkins J.W."/>
            <person name="Blaby-Haas C.E."/>
            <person name="Helliwell K.E."/>
            <person name="Chan C."/>
            <person name="Marriage T."/>
            <person name="Bhattacharya D."/>
            <person name="Klein A.S."/>
            <person name="Badis Y."/>
            <person name="Brodie J."/>
            <person name="Cao Y."/>
            <person name="Collen J."/>
            <person name="Dittami S.M."/>
            <person name="Gachon C.M."/>
            <person name="Green B.R."/>
            <person name="Karpowicz S."/>
            <person name="Kim J.W."/>
            <person name="Kudahl U."/>
            <person name="Lin S."/>
            <person name="Michel G."/>
            <person name="Mittag M."/>
            <person name="Olson B.J."/>
            <person name="Pangilinan J."/>
            <person name="Peng Y."/>
            <person name="Qiu H."/>
            <person name="Shu S."/>
            <person name="Singer J.T."/>
            <person name="Smith A.G."/>
            <person name="Sprecher B.N."/>
            <person name="Wagner V."/>
            <person name="Wang W."/>
            <person name="Wang Z.-Y."/>
            <person name="Yan J."/>
            <person name="Yarish C."/>
            <person name="Zoeuner-Riek S."/>
            <person name="Zhuang Y."/>
            <person name="Zou Y."/>
            <person name="Lindquist E.A."/>
            <person name="Grimwood J."/>
            <person name="Barry K."/>
            <person name="Rokhsar D.S."/>
            <person name="Schmutz J."/>
            <person name="Stiller J.W."/>
            <person name="Grossman A.R."/>
            <person name="Prochnik S.E."/>
        </authorList>
    </citation>
    <scope>NUCLEOTIDE SEQUENCE [LARGE SCALE GENOMIC DNA]</scope>
    <source>
        <strain evidence="10">4086291</strain>
    </source>
</reference>
<feature type="compositionally biased region" description="Low complexity" evidence="8">
    <location>
        <begin position="51"/>
        <end position="63"/>
    </location>
</feature>
<dbReference type="InterPro" id="IPR000120">
    <property type="entry name" value="Amidase"/>
</dbReference>
<evidence type="ECO:0000256" key="3">
    <source>
        <dbReference type="ARBA" id="ARBA00022741"/>
    </source>
</evidence>
<evidence type="ECO:0000259" key="9">
    <source>
        <dbReference type="Pfam" id="PF01425"/>
    </source>
</evidence>
<evidence type="ECO:0000256" key="6">
    <source>
        <dbReference type="ARBA" id="ARBA00047407"/>
    </source>
</evidence>
<comment type="function">
    <text evidence="7">Allows the formation of correctly charged Gln-tRNA(Gln) through the transamidation of misacylated Glu-tRNA(Gln) in the mitochondria. The reaction takes place in the presence of glutamine and ATP through an activated gamma-phospho-Glu-tRNA(Gln).</text>
</comment>
<dbReference type="PROSITE" id="PS00571">
    <property type="entry name" value="AMIDASES"/>
    <property type="match status" value="1"/>
</dbReference>
<dbReference type="PANTHER" id="PTHR11895:SF7">
    <property type="entry name" value="GLUTAMYL-TRNA(GLN) AMIDOTRANSFERASE SUBUNIT A, MITOCHONDRIAL"/>
    <property type="match status" value="1"/>
</dbReference>
<dbReference type="Pfam" id="PF01425">
    <property type="entry name" value="Amidase"/>
    <property type="match status" value="1"/>
</dbReference>
<evidence type="ECO:0000313" key="10">
    <source>
        <dbReference type="EMBL" id="OSX71373.1"/>
    </source>
</evidence>
<dbReference type="InterPro" id="IPR004412">
    <property type="entry name" value="GatA"/>
</dbReference>
<feature type="region of interest" description="Disordered" evidence="8">
    <location>
        <begin position="26"/>
        <end position="63"/>
    </location>
</feature>
<feature type="compositionally biased region" description="Pro residues" evidence="8">
    <location>
        <begin position="35"/>
        <end position="45"/>
    </location>
</feature>
<comment type="subcellular location">
    <subcellularLocation>
        <location evidence="7">Mitochondrion</location>
    </subcellularLocation>
</comment>
<dbReference type="InterPro" id="IPR020556">
    <property type="entry name" value="Amidase_CS"/>
</dbReference>
<dbReference type="GO" id="GO:0032543">
    <property type="term" value="P:mitochondrial translation"/>
    <property type="evidence" value="ECO:0007669"/>
    <property type="project" value="UniProtKB-UniRule"/>
</dbReference>